<keyword evidence="2" id="KW-1185">Reference proteome</keyword>
<dbReference type="Proteomes" id="UP001054837">
    <property type="component" value="Unassembled WGS sequence"/>
</dbReference>
<sequence>MASKKRCSCTCARVIFMSRERINTVTHLHTTGAKTNVIKSAIVQVCGMKSFFTWRENNLKHKSRCSPENDKCRRDGTERQWRKSTLSLPVFGMGQVGDYRM</sequence>
<dbReference type="AlphaFoldDB" id="A0AAV4NSE7"/>
<organism evidence="1 2">
    <name type="scientific">Caerostris darwini</name>
    <dbReference type="NCBI Taxonomy" id="1538125"/>
    <lineage>
        <taxon>Eukaryota</taxon>
        <taxon>Metazoa</taxon>
        <taxon>Ecdysozoa</taxon>
        <taxon>Arthropoda</taxon>
        <taxon>Chelicerata</taxon>
        <taxon>Arachnida</taxon>
        <taxon>Araneae</taxon>
        <taxon>Araneomorphae</taxon>
        <taxon>Entelegynae</taxon>
        <taxon>Araneoidea</taxon>
        <taxon>Araneidae</taxon>
        <taxon>Caerostris</taxon>
    </lineage>
</organism>
<reference evidence="1 2" key="1">
    <citation type="submission" date="2021-06" db="EMBL/GenBank/DDBJ databases">
        <title>Caerostris darwini draft genome.</title>
        <authorList>
            <person name="Kono N."/>
            <person name="Arakawa K."/>
        </authorList>
    </citation>
    <scope>NUCLEOTIDE SEQUENCE [LARGE SCALE GENOMIC DNA]</scope>
</reference>
<accession>A0AAV4NSE7</accession>
<dbReference type="EMBL" id="BPLQ01002032">
    <property type="protein sequence ID" value="GIX87925.1"/>
    <property type="molecule type" value="Genomic_DNA"/>
</dbReference>
<evidence type="ECO:0000313" key="2">
    <source>
        <dbReference type="Proteomes" id="UP001054837"/>
    </source>
</evidence>
<evidence type="ECO:0000313" key="1">
    <source>
        <dbReference type="EMBL" id="GIX87925.1"/>
    </source>
</evidence>
<protein>
    <submittedName>
        <fullName evidence="1">Uncharacterized protein</fullName>
    </submittedName>
</protein>
<comment type="caution">
    <text evidence="1">The sequence shown here is derived from an EMBL/GenBank/DDBJ whole genome shotgun (WGS) entry which is preliminary data.</text>
</comment>
<proteinExistence type="predicted"/>
<name>A0AAV4NSE7_9ARAC</name>
<gene>
    <name evidence="1" type="ORF">CDAR_437541</name>
</gene>